<organism evidence="7 8">
    <name type="scientific">Fistulifera solaris</name>
    <name type="common">Oleaginous diatom</name>
    <dbReference type="NCBI Taxonomy" id="1519565"/>
    <lineage>
        <taxon>Eukaryota</taxon>
        <taxon>Sar</taxon>
        <taxon>Stramenopiles</taxon>
        <taxon>Ochrophyta</taxon>
        <taxon>Bacillariophyta</taxon>
        <taxon>Bacillariophyceae</taxon>
        <taxon>Bacillariophycidae</taxon>
        <taxon>Naviculales</taxon>
        <taxon>Naviculaceae</taxon>
        <taxon>Fistulifera</taxon>
    </lineage>
</organism>
<name>A0A1Z5K263_FISSO</name>
<feature type="chain" id="PRO_5012351360" evidence="6">
    <location>
        <begin position="18"/>
        <end position="539"/>
    </location>
</feature>
<gene>
    <name evidence="7" type="ORF">FisN_9Hh063</name>
</gene>
<accession>A0A1Z5K263</accession>
<dbReference type="GO" id="GO:0046872">
    <property type="term" value="F:metal ion binding"/>
    <property type="evidence" value="ECO:0007669"/>
    <property type="project" value="UniProtKB-KW"/>
</dbReference>
<evidence type="ECO:0000256" key="3">
    <source>
        <dbReference type="ARBA" id="ARBA00023002"/>
    </source>
</evidence>
<dbReference type="OrthoDB" id="407010at2759"/>
<dbReference type="InterPro" id="IPR004294">
    <property type="entry name" value="Carotenoid_Oase"/>
</dbReference>
<feature type="signal peptide" evidence="6">
    <location>
        <begin position="1"/>
        <end position="17"/>
    </location>
</feature>
<dbReference type="InParanoid" id="A0A1Z5K263"/>
<feature type="binding site" evidence="5">
    <location>
        <position position="214"/>
    </location>
    <ligand>
        <name>Fe cation</name>
        <dbReference type="ChEBI" id="CHEBI:24875"/>
        <note>catalytic</note>
    </ligand>
</feature>
<comment type="caution">
    <text evidence="7">The sequence shown here is derived from an EMBL/GenBank/DDBJ whole genome shotgun (WGS) entry which is preliminary data.</text>
</comment>
<keyword evidence="8" id="KW-1185">Reference proteome</keyword>
<feature type="binding site" evidence="5">
    <location>
        <position position="333"/>
    </location>
    <ligand>
        <name>Fe cation</name>
        <dbReference type="ChEBI" id="CHEBI:24875"/>
        <note>catalytic</note>
    </ligand>
</feature>
<dbReference type="PANTHER" id="PTHR10543">
    <property type="entry name" value="BETA-CAROTENE DIOXYGENASE"/>
    <property type="match status" value="1"/>
</dbReference>
<keyword evidence="3 7" id="KW-0560">Oxidoreductase</keyword>
<comment type="similarity">
    <text evidence="1">Belongs to the carotenoid oxygenase family.</text>
</comment>
<evidence type="ECO:0000256" key="2">
    <source>
        <dbReference type="ARBA" id="ARBA00022723"/>
    </source>
</evidence>
<evidence type="ECO:0000256" key="5">
    <source>
        <dbReference type="PIRSR" id="PIRSR604294-1"/>
    </source>
</evidence>
<feature type="binding site" evidence="5">
    <location>
        <position position="266"/>
    </location>
    <ligand>
        <name>Fe cation</name>
        <dbReference type="ChEBI" id="CHEBI:24875"/>
        <note>catalytic</note>
    </ligand>
</feature>
<keyword evidence="2 5" id="KW-0479">Metal-binding</keyword>
<feature type="binding site" evidence="5">
    <location>
        <position position="526"/>
    </location>
    <ligand>
        <name>Fe cation</name>
        <dbReference type="ChEBI" id="CHEBI:24875"/>
        <note>catalytic</note>
    </ligand>
</feature>
<dbReference type="Pfam" id="PF03055">
    <property type="entry name" value="RPE65"/>
    <property type="match status" value="1"/>
</dbReference>
<dbReference type="GO" id="GO:0016121">
    <property type="term" value="P:carotene catabolic process"/>
    <property type="evidence" value="ECO:0007669"/>
    <property type="project" value="TreeGrafter"/>
</dbReference>
<proteinExistence type="inferred from homology"/>
<evidence type="ECO:0000256" key="4">
    <source>
        <dbReference type="ARBA" id="ARBA00023004"/>
    </source>
</evidence>
<evidence type="ECO:0000256" key="6">
    <source>
        <dbReference type="SAM" id="SignalP"/>
    </source>
</evidence>
<keyword evidence="4 5" id="KW-0408">Iron</keyword>
<reference evidence="7 8" key="1">
    <citation type="journal article" date="2015" name="Plant Cell">
        <title>Oil accumulation by the oleaginous diatom Fistulifera solaris as revealed by the genome and transcriptome.</title>
        <authorList>
            <person name="Tanaka T."/>
            <person name="Maeda Y."/>
            <person name="Veluchamy A."/>
            <person name="Tanaka M."/>
            <person name="Abida H."/>
            <person name="Marechal E."/>
            <person name="Bowler C."/>
            <person name="Muto M."/>
            <person name="Sunaga Y."/>
            <person name="Tanaka M."/>
            <person name="Yoshino T."/>
            <person name="Taniguchi T."/>
            <person name="Fukuda Y."/>
            <person name="Nemoto M."/>
            <person name="Matsumoto M."/>
            <person name="Wong P.S."/>
            <person name="Aburatani S."/>
            <person name="Fujibuchi W."/>
        </authorList>
    </citation>
    <scope>NUCLEOTIDE SEQUENCE [LARGE SCALE GENOMIC DNA]</scope>
    <source>
        <strain evidence="7 8">JPCC DA0580</strain>
    </source>
</reference>
<dbReference type="GO" id="GO:0010436">
    <property type="term" value="F:carotenoid dioxygenase activity"/>
    <property type="evidence" value="ECO:0007669"/>
    <property type="project" value="TreeGrafter"/>
</dbReference>
<dbReference type="EMBL" id="BDSP01000147">
    <property type="protein sequence ID" value="GAX20353.1"/>
    <property type="molecule type" value="Genomic_DNA"/>
</dbReference>
<protein>
    <submittedName>
        <fullName evidence="7">Beta-carotene 15,15'-dioxygenase</fullName>
        <ecNumber evidence="7">1.13.11.63</ecNumber>
    </submittedName>
</protein>
<evidence type="ECO:0000256" key="1">
    <source>
        <dbReference type="ARBA" id="ARBA00006787"/>
    </source>
</evidence>
<comment type="cofactor">
    <cofactor evidence="5">
        <name>Fe(2+)</name>
        <dbReference type="ChEBI" id="CHEBI:29033"/>
    </cofactor>
    <text evidence="5">Binds 1 Fe(2+) ion per subunit.</text>
</comment>
<dbReference type="AlphaFoldDB" id="A0A1Z5K263"/>
<dbReference type="PANTHER" id="PTHR10543:SF24">
    <property type="entry name" value="CAROTENOID ISOMEROOXYGENASE"/>
    <property type="match status" value="1"/>
</dbReference>
<keyword evidence="7" id="KW-0223">Dioxygenase</keyword>
<dbReference type="Proteomes" id="UP000198406">
    <property type="component" value="Unassembled WGS sequence"/>
</dbReference>
<dbReference type="EC" id="1.13.11.63" evidence="7"/>
<evidence type="ECO:0000313" key="8">
    <source>
        <dbReference type="Proteomes" id="UP000198406"/>
    </source>
</evidence>
<sequence>MKRLFLSIYLTFHCVYGLSLPSTITKKDVNFVDWITSAPDEISELKQLTDIEGTLPTALPSGTLIRNGAGLWELGEHTQYSHIFDGLAKLSGYRWDGQHIYFQTKFIQTNFYKKVKQKARLVPTISTGSLLLDKKPLEGTWWQIAQAIYHSVTFDNTCVNVWQYDPQGPITAVTDAPPRSQIHPGTLDTLSSSSTASPLQKGPRWQYEFLETAHPAYSWTDASVTYNVAVTLTPQGPQLVLVHEQKGVRTVVGGSVPSPDGVPYVHSFGLSDRHAIVVVQPLRINVQDIRKMVTDGFLRSMEEKDTTRIVVWDLETEQIVLDQAIDEKIFFYHTVSATCENDTVRIRLCAYRTPDIITSEDHFMRLEQCQVSREARNRISRGGTFCDVICDLSAQQVQVSWIPTGGQGFELPTTRYSRQPGNPRYVYAYGTYFGGSEDYDAWGLIKYEPDQPDEKKRIAAYFREESVYPSEPVFVPLGNNGEDDGILLSQIYDGKRRETALLMLDARTMKVLCKVWTGQRSAMDFHGWWYPESDLTFRV</sequence>
<keyword evidence="6" id="KW-0732">Signal</keyword>
<dbReference type="GO" id="GO:0003834">
    <property type="term" value="F:beta-carotene 15,15'-dioxygenase activity"/>
    <property type="evidence" value="ECO:0007669"/>
    <property type="project" value="UniProtKB-EC"/>
</dbReference>
<evidence type="ECO:0000313" key="7">
    <source>
        <dbReference type="EMBL" id="GAX20353.1"/>
    </source>
</evidence>